<evidence type="ECO:0000256" key="6">
    <source>
        <dbReference type="ARBA" id="ARBA00022781"/>
    </source>
</evidence>
<evidence type="ECO:0000256" key="4">
    <source>
        <dbReference type="ARBA" id="ARBA00022547"/>
    </source>
</evidence>
<keyword evidence="4" id="KW-0138">CF(0)</keyword>
<dbReference type="PANTHER" id="PTHR11410">
    <property type="entry name" value="ATP SYNTHASE SUBUNIT A"/>
    <property type="match status" value="1"/>
</dbReference>
<dbReference type="NCBIfam" id="TIGR01131">
    <property type="entry name" value="ATP_synt_6_or_A"/>
    <property type="match status" value="1"/>
</dbReference>
<keyword evidence="6" id="KW-0375">Hydrogen ion transport</keyword>
<feature type="transmembrane region" description="Helical" evidence="12">
    <location>
        <begin position="90"/>
        <end position="110"/>
    </location>
</feature>
<evidence type="ECO:0000256" key="5">
    <source>
        <dbReference type="ARBA" id="ARBA00022692"/>
    </source>
</evidence>
<dbReference type="GO" id="GO:0045259">
    <property type="term" value="C:proton-transporting ATP synthase complex"/>
    <property type="evidence" value="ECO:0007669"/>
    <property type="project" value="UniProtKB-KW"/>
</dbReference>
<protein>
    <recommendedName>
        <fullName evidence="11">ATP synthase subunit a</fullName>
    </recommendedName>
</protein>
<evidence type="ECO:0000313" key="13">
    <source>
        <dbReference type="EMBL" id="ARO34987.1"/>
    </source>
</evidence>
<dbReference type="AlphaFoldDB" id="A0A1W6Q5W1"/>
<evidence type="ECO:0000256" key="10">
    <source>
        <dbReference type="ARBA" id="ARBA00023310"/>
    </source>
</evidence>
<dbReference type="Gene3D" id="1.20.120.220">
    <property type="entry name" value="ATP synthase, F0 complex, subunit A"/>
    <property type="match status" value="1"/>
</dbReference>
<evidence type="ECO:0000256" key="3">
    <source>
        <dbReference type="ARBA" id="ARBA00022448"/>
    </source>
</evidence>
<reference evidence="13" key="1">
    <citation type="submission" date="2016-11" db="EMBL/GenBank/DDBJ databases">
        <title>The complete mitochondrial genome of Cerion tridentatum costellata Pilsbry, 1946 (Gastropoda: Stylommatophora: Cerionidae).</title>
        <authorList>
            <person name="Harasewych M.G."/>
            <person name="Gonzalez V.L."/>
            <person name="Windsor A.M."/>
            <person name="Halloran M."/>
        </authorList>
    </citation>
    <scope>NUCLEOTIDE SEQUENCE</scope>
</reference>
<organism evidence="13">
    <name type="scientific">Cerion tridentatum costellata</name>
    <dbReference type="NCBI Taxonomy" id="1108932"/>
    <lineage>
        <taxon>Eukaryota</taxon>
        <taxon>Metazoa</taxon>
        <taxon>Spiralia</taxon>
        <taxon>Lophotrochozoa</taxon>
        <taxon>Mollusca</taxon>
        <taxon>Gastropoda</taxon>
        <taxon>Heterobranchia</taxon>
        <taxon>Euthyneura</taxon>
        <taxon>Panpulmonata</taxon>
        <taxon>Eupulmonata</taxon>
        <taxon>Stylommatophora</taxon>
        <taxon>Helicina</taxon>
        <taxon>Urocoptoidea</taxon>
        <taxon>Cerionidae</taxon>
        <taxon>Cerion</taxon>
    </lineage>
</organism>
<proteinExistence type="inferred from homology"/>
<feature type="transmembrane region" description="Helical" evidence="12">
    <location>
        <begin position="161"/>
        <end position="185"/>
    </location>
</feature>
<evidence type="ECO:0000256" key="12">
    <source>
        <dbReference type="SAM" id="Phobius"/>
    </source>
</evidence>
<keyword evidence="9 12" id="KW-0472">Membrane</keyword>
<evidence type="ECO:0000256" key="1">
    <source>
        <dbReference type="ARBA" id="ARBA00004141"/>
    </source>
</evidence>
<dbReference type="InterPro" id="IPR023011">
    <property type="entry name" value="ATP_synth_F0_asu_AS"/>
</dbReference>
<dbReference type="EMBL" id="KY249249">
    <property type="protein sequence ID" value="ARO34987.1"/>
    <property type="molecule type" value="Genomic_DNA"/>
</dbReference>
<dbReference type="InterPro" id="IPR045083">
    <property type="entry name" value="ATP_synth_F0_asu_bact/mt"/>
</dbReference>
<gene>
    <name evidence="13" type="primary">ATP6</name>
</gene>
<geneLocation type="mitochondrion" evidence="13"/>
<dbReference type="GO" id="GO:0046933">
    <property type="term" value="F:proton-transporting ATP synthase activity, rotational mechanism"/>
    <property type="evidence" value="ECO:0007669"/>
    <property type="project" value="TreeGrafter"/>
</dbReference>
<dbReference type="CDD" id="cd00310">
    <property type="entry name" value="ATP-synt_Fo_a_6"/>
    <property type="match status" value="1"/>
</dbReference>
<dbReference type="InterPro" id="IPR035908">
    <property type="entry name" value="F0_ATP_A_sf"/>
</dbReference>
<keyword evidence="5 12" id="KW-0812">Transmembrane</keyword>
<dbReference type="PROSITE" id="PS00449">
    <property type="entry name" value="ATPASE_A"/>
    <property type="match status" value="1"/>
</dbReference>
<dbReference type="PRINTS" id="PR00123">
    <property type="entry name" value="ATPASEA"/>
</dbReference>
<dbReference type="InterPro" id="IPR000568">
    <property type="entry name" value="ATP_synth_F0_asu"/>
</dbReference>
<evidence type="ECO:0000256" key="9">
    <source>
        <dbReference type="ARBA" id="ARBA00023136"/>
    </source>
</evidence>
<dbReference type="Pfam" id="PF00119">
    <property type="entry name" value="ATP-synt_A"/>
    <property type="match status" value="1"/>
</dbReference>
<evidence type="ECO:0000256" key="2">
    <source>
        <dbReference type="ARBA" id="ARBA00006810"/>
    </source>
</evidence>
<evidence type="ECO:0000256" key="11">
    <source>
        <dbReference type="RuleBase" id="RU004450"/>
    </source>
</evidence>
<dbReference type="SUPFAM" id="SSF81336">
    <property type="entry name" value="F1F0 ATP synthase subunit A"/>
    <property type="match status" value="1"/>
</dbReference>
<accession>A0A1W6Q5W1</accession>
<feature type="transmembrane region" description="Helical" evidence="12">
    <location>
        <begin position="191"/>
        <end position="213"/>
    </location>
</feature>
<feature type="transmembrane region" description="Helical" evidence="12">
    <location>
        <begin position="130"/>
        <end position="154"/>
    </location>
</feature>
<keyword evidence="10" id="KW-0066">ATP synthesis</keyword>
<feature type="transmembrane region" description="Helical" evidence="12">
    <location>
        <begin position="57"/>
        <end position="78"/>
    </location>
</feature>
<keyword evidence="8" id="KW-0406">Ion transport</keyword>
<evidence type="ECO:0000256" key="7">
    <source>
        <dbReference type="ARBA" id="ARBA00022989"/>
    </source>
</evidence>
<keyword evidence="13" id="KW-0496">Mitochondrion</keyword>
<keyword evidence="3" id="KW-0813">Transport</keyword>
<name>A0A1W6Q5W1_9EUPU</name>
<sequence>MYADLFSSLDGGFKLTYIIPVMVIPIMLSQSFWPSSGGSMMMVLPSKIWNSSVIKSFWWAQPFLITIFVTLITTNLIGLSPWVYGYSSDMVIVSCMALSLWAMILISGWFNKFTQALAHIVPSGSPLAMIPFLVLVETISILIRPLTLTVRLVANISAGHIVLGLLAIPLSALGTFFTSMALYILMVVYVLFEYFVAVIQSYIFTLLLSLYLAEHP</sequence>
<feature type="transmembrane region" description="Helical" evidence="12">
    <location>
        <begin position="12"/>
        <end position="33"/>
    </location>
</feature>
<comment type="similarity">
    <text evidence="2">Belongs to the ATPase A chain family.</text>
</comment>
<dbReference type="PANTHER" id="PTHR11410:SF0">
    <property type="entry name" value="ATP SYNTHASE SUBUNIT A"/>
    <property type="match status" value="1"/>
</dbReference>
<evidence type="ECO:0000256" key="8">
    <source>
        <dbReference type="ARBA" id="ARBA00023065"/>
    </source>
</evidence>
<comment type="subcellular location">
    <subcellularLocation>
        <location evidence="1">Membrane</location>
        <topology evidence="1">Multi-pass membrane protein</topology>
    </subcellularLocation>
    <subcellularLocation>
        <location evidence="11">Mitochondrion inner membrane</location>
        <topology evidence="11">Multi-pass membrane protein</topology>
    </subcellularLocation>
</comment>
<dbReference type="GO" id="GO:0005743">
    <property type="term" value="C:mitochondrial inner membrane"/>
    <property type="evidence" value="ECO:0007669"/>
    <property type="project" value="UniProtKB-SubCell"/>
</dbReference>
<keyword evidence="7 12" id="KW-1133">Transmembrane helix</keyword>